<dbReference type="Proteomes" id="UP000238385">
    <property type="component" value="Unassembled WGS sequence"/>
</dbReference>
<reference evidence="4 5" key="1">
    <citation type="submission" date="2018-03" db="EMBL/GenBank/DDBJ databases">
        <title>Marinobacter brunus sp. nov., a marine bacterium of Gamma-proteobacteria isolated from the surface seawater of the South China Sea.</title>
        <authorList>
            <person name="Cheng H."/>
            <person name="Wu Y.-H."/>
            <person name="Xamxidin M."/>
            <person name="Xu X.-W."/>
        </authorList>
    </citation>
    <scope>NUCLEOTIDE SEQUENCE [LARGE SCALE GENOMIC DNA]</scope>
    <source>
        <strain evidence="4 5">JCM 30472</strain>
    </source>
</reference>
<dbReference type="SUPFAM" id="SSF52172">
    <property type="entry name" value="CheY-like"/>
    <property type="match status" value="1"/>
</dbReference>
<keyword evidence="5" id="KW-1185">Reference proteome</keyword>
<feature type="domain" description="Response regulatory" evidence="2">
    <location>
        <begin position="2"/>
        <end position="118"/>
    </location>
</feature>
<dbReference type="InterPro" id="IPR011006">
    <property type="entry name" value="CheY-like_superfamily"/>
</dbReference>
<dbReference type="PROSITE" id="PS51833">
    <property type="entry name" value="HDOD"/>
    <property type="match status" value="1"/>
</dbReference>
<dbReference type="PANTHER" id="PTHR45526:SF1">
    <property type="entry name" value="TRANSCRIPTIONAL REGULATORY PROTEIN DCUR-RELATED"/>
    <property type="match status" value="1"/>
</dbReference>
<feature type="domain" description="HDOD" evidence="3">
    <location>
        <begin position="143"/>
        <end position="333"/>
    </location>
</feature>
<dbReference type="AlphaFoldDB" id="A0A2T1KFJ4"/>
<dbReference type="Gene3D" id="1.10.3210.10">
    <property type="entry name" value="Hypothetical protein af1432"/>
    <property type="match status" value="1"/>
</dbReference>
<sequence length="379" mass="41651">MRTLILEDDELVGELLETVVAGINRGANVSLARSLREAKSLLQQSRYDLYLIDWQLPDGSGLELVKQVRASDSEVPIVMVSGRSDRESVLQAAHHGINGYITKPLNIELLHQRLSNLVSAGAAETETVSVREFLAASLNDVVQLPTDIDPGEVLGLIGRQQELSAAQLAERWREEVALAARLLDVANSSSFRRTGKPVESLRDAISAMGVAMALNQALALSLDVASKLDNPALKELAQKHHDTALQVAREAQRIAISINRPPAPFQEAGLLSRLGEMAVLRVLSQFMAHGGSLDQTEIDHSMDDWSQKYGNRLKVQWKLPLSLRELIGAVHFLPKDSTREDRLVMRAAALIAAGQQNGEECQRLLRRIGLEIDQPAKEQ</sequence>
<keyword evidence="1" id="KW-0597">Phosphoprotein</keyword>
<dbReference type="Gene3D" id="3.40.50.2300">
    <property type="match status" value="1"/>
</dbReference>
<dbReference type="SMART" id="SM00448">
    <property type="entry name" value="REC"/>
    <property type="match status" value="1"/>
</dbReference>
<accession>A0A2T1KFJ4</accession>
<dbReference type="InterPro" id="IPR001789">
    <property type="entry name" value="Sig_transdc_resp-reg_receiver"/>
</dbReference>
<evidence type="ECO:0000256" key="1">
    <source>
        <dbReference type="PROSITE-ProRule" id="PRU00169"/>
    </source>
</evidence>
<feature type="modified residue" description="4-aspartylphosphate" evidence="1">
    <location>
        <position position="53"/>
    </location>
</feature>
<dbReference type="Pfam" id="PF00072">
    <property type="entry name" value="Response_reg"/>
    <property type="match status" value="1"/>
</dbReference>
<dbReference type="GO" id="GO:0000156">
    <property type="term" value="F:phosphorelay response regulator activity"/>
    <property type="evidence" value="ECO:0007669"/>
    <property type="project" value="TreeGrafter"/>
</dbReference>
<dbReference type="InterPro" id="IPR051271">
    <property type="entry name" value="2C-system_Tx_regulators"/>
</dbReference>
<dbReference type="PANTHER" id="PTHR45526">
    <property type="entry name" value="TRANSCRIPTIONAL REGULATORY PROTEIN DPIA"/>
    <property type="match status" value="1"/>
</dbReference>
<organism evidence="4 5">
    <name type="scientific">Marinobacter halophilus</name>
    <dbReference type="NCBI Taxonomy" id="1323740"/>
    <lineage>
        <taxon>Bacteria</taxon>
        <taxon>Pseudomonadati</taxon>
        <taxon>Pseudomonadota</taxon>
        <taxon>Gammaproteobacteria</taxon>
        <taxon>Pseudomonadales</taxon>
        <taxon>Marinobacteraceae</taxon>
        <taxon>Marinobacter</taxon>
    </lineage>
</organism>
<dbReference type="RefSeq" id="WP_106671493.1">
    <property type="nucleotide sequence ID" value="NZ_BMFE01000001.1"/>
</dbReference>
<gene>
    <name evidence="4" type="ORF">C7H08_09605</name>
</gene>
<dbReference type="InterPro" id="IPR013976">
    <property type="entry name" value="HDOD"/>
</dbReference>
<comment type="caution">
    <text evidence="4">The sequence shown here is derived from an EMBL/GenBank/DDBJ whole genome shotgun (WGS) entry which is preliminary data.</text>
</comment>
<protein>
    <submittedName>
        <fullName evidence="4">Response regulator</fullName>
    </submittedName>
</protein>
<evidence type="ECO:0000313" key="4">
    <source>
        <dbReference type="EMBL" id="PSF08897.1"/>
    </source>
</evidence>
<evidence type="ECO:0000259" key="2">
    <source>
        <dbReference type="PROSITE" id="PS50110"/>
    </source>
</evidence>
<dbReference type="CDD" id="cd00156">
    <property type="entry name" value="REC"/>
    <property type="match status" value="1"/>
</dbReference>
<dbReference type="EMBL" id="PXNN01000011">
    <property type="protein sequence ID" value="PSF08897.1"/>
    <property type="molecule type" value="Genomic_DNA"/>
</dbReference>
<evidence type="ECO:0000259" key="3">
    <source>
        <dbReference type="PROSITE" id="PS51833"/>
    </source>
</evidence>
<name>A0A2T1KFJ4_9GAMM</name>
<proteinExistence type="predicted"/>
<dbReference type="PROSITE" id="PS50110">
    <property type="entry name" value="RESPONSE_REGULATORY"/>
    <property type="match status" value="1"/>
</dbReference>
<dbReference type="SUPFAM" id="SSF109604">
    <property type="entry name" value="HD-domain/PDEase-like"/>
    <property type="match status" value="1"/>
</dbReference>
<dbReference type="OrthoDB" id="2085719at2"/>
<dbReference type="Pfam" id="PF08668">
    <property type="entry name" value="HDOD"/>
    <property type="match status" value="1"/>
</dbReference>
<evidence type="ECO:0000313" key="5">
    <source>
        <dbReference type="Proteomes" id="UP000238385"/>
    </source>
</evidence>